<sequence>MSRFACGWLLPLLALFTVSTLQAEGIKDVAPNAASAPVMLETAGDFAAYDGDPNARLIVEMTGPEETLFLGLSAEFSRQGEPFTNLNFSRYNFRIVQVNDDGTTNVVHGPFTVGNDNANLDGFANAEFPLYPTTDPMFVFQPTVGGTYAIEFEEFSNDRDSKVNIAYWDFAVVRGGAEQNGRLYSKSWGFRTPQVTGETDECEFDRQFNGSFFSYTAEGFVSEVDFADSGFQGLSFSVAFNSRGPSNAGSLALDRRSVDGADSTLTAAEHLIFLTEPDESLFPSDIQNCGVIAQVGESFRCDQAQDFPYCLTVEVTKPGQIDILLDFNENGILDTGALSQDRVIVADFSDPAQLTQCIPWNGLRGDGTRADYTDTVGVIITYTQGVQHYSAYDVEFMKNGFTVQTVRPNCGSVGVPVELYWDDRDIALDPGIDGIPKDNRTGSLRSETPRAWNNFSLGDQPDGRDCSNFFDSFTEGYGDKSTLNTWWFASMETFTPIRIPVVSAFISGPQVICMGDTSMLVADDPFAVGELSFVWSGPGVDGLTTGTVPATMTGEYCVDVTDSEGCSGETCYSIEVLDFDNNQFPEELSICFGDDVQLPVAGRTDYSYEWSPNIGIDDVNSSQPTFNPEVTTVYTATITNETVDGLSCQSTETITVTVAPDIGLEVLGGGPICDATTTLTATTQIPATVVLFDPTGVQIGTGTSFDVPVSGESDYVLVATDAAGCTDTITFTVSGGPVDISLPDTVLNCTSEGVNIAVQNLDANDVLTYVWSPAELFDPETINSATPTFIGGPGDYLTSVEVTNQYNCTTTEEVRVILINDDGALSFTPMVDCDGRTVSFTNTSTVPFGYVYDFGDGNTSNETSPTHVYGSVGTFTVTLDLIYNQDCVASFTQEVTTSETLVDAAAGVALGDCDNGTATINFTDNSINATGTPLTYAWTFTGADQTESMDANPSVTVSQSGTVTASLSVTSSDNCTSTFDTTFTVDLSIVNLQDEVTICPGATTELNPGAVSGQTYTWSPSPDFDPNEPNPVTGVAGTYSVTVTSTAADLNCSNVDMITVVIADSIGLVVNGPNGPVNDGNANGNGGAAGDDGDGDASDGDAGGNEVVLPSVNTCGGSIDLDVDLMTNDDVTVTYTDLDGNVIGTGGMITLSPDGRDTVVVTAVNSFGCIERDTIILVNNQVDAGVDVGADGLNFCSATDTSVLVVNNDPNDVLTYMWEANDIISGPLDGESVDITSPAEGSVDLMVTVTNQFGCDTMITVTVTATPFTPNEYPPVILPCYDDEFTITGGDRVDGYEYVWEPSENLDLTDPANPVGTFTEDGSVMVTITDPLTGCSSSQTIQVDVAPEIDFMVSPADTAVCEPTMVTVGGSSVNDDVNITWYSDAELMNEIGTGGTFTIDAAEPGQTYTIYGQAVDPNTGCQQTTPVTVTVSDITSNLPLPNIAACAGETPSIFGEVEPSGDLTYSYEPAGSVDASDPSNPVFTGTDSEVITVTITDPATGCTTMREVDVTVTDLGNLTGSADPSVIILGSDTELTVQGCDDCGYDWMPPNGTITGNGSTVTATPDEAGDLIYDVEVSQNGCTEIVMIEVRVEDPLCDTDNIYIPNAFTPNGDGMNDEMRVRSNFADQLTEFRFIIYDRWGQEVYSSDDIFESWDGTTEGDDLEPDVYGYWLRVRCPAGQELIQQGNITILR</sequence>
<feature type="domain" description="PKD" evidence="3">
    <location>
        <begin position="928"/>
        <end position="992"/>
    </location>
</feature>
<evidence type="ECO:0000259" key="3">
    <source>
        <dbReference type="PROSITE" id="PS50093"/>
    </source>
</evidence>
<feature type="domain" description="PKD" evidence="3">
    <location>
        <begin position="847"/>
        <end position="879"/>
    </location>
</feature>
<dbReference type="InterPro" id="IPR013783">
    <property type="entry name" value="Ig-like_fold"/>
</dbReference>
<evidence type="ECO:0000256" key="2">
    <source>
        <dbReference type="SAM" id="SignalP"/>
    </source>
</evidence>
<feature type="signal peptide" evidence="2">
    <location>
        <begin position="1"/>
        <end position="23"/>
    </location>
</feature>
<proteinExistence type="predicted"/>
<dbReference type="PROSITE" id="PS50093">
    <property type="entry name" value="PKD"/>
    <property type="match status" value="2"/>
</dbReference>
<dbReference type="InParanoid" id="A0A1H9CGT1"/>
<dbReference type="InterPro" id="IPR035986">
    <property type="entry name" value="PKD_dom_sf"/>
</dbReference>
<evidence type="ECO:0000313" key="4">
    <source>
        <dbReference type="EMBL" id="SEQ00372.1"/>
    </source>
</evidence>
<dbReference type="NCBIfam" id="TIGR04131">
    <property type="entry name" value="Bac_Flav_CTERM"/>
    <property type="match status" value="1"/>
</dbReference>
<protein>
    <submittedName>
        <fullName evidence="4">Gliding motility-associated C-terminal domain-containing protein</fullName>
    </submittedName>
</protein>
<dbReference type="InterPro" id="IPR026341">
    <property type="entry name" value="T9SS_type_B"/>
</dbReference>
<dbReference type="EMBL" id="FOFB01000004">
    <property type="protein sequence ID" value="SEQ00372.1"/>
    <property type="molecule type" value="Genomic_DNA"/>
</dbReference>
<dbReference type="Gene3D" id="2.60.40.10">
    <property type="entry name" value="Immunoglobulins"/>
    <property type="match status" value="2"/>
</dbReference>
<dbReference type="InterPro" id="IPR000601">
    <property type="entry name" value="PKD_dom"/>
</dbReference>
<dbReference type="InterPro" id="IPR022409">
    <property type="entry name" value="PKD/Chitinase_dom"/>
</dbReference>
<feature type="chain" id="PRO_5011697867" evidence="2">
    <location>
        <begin position="24"/>
        <end position="1692"/>
    </location>
</feature>
<keyword evidence="5" id="KW-1185">Reference proteome</keyword>
<organism evidence="4 5">
    <name type="scientific">Neolewinella agarilytica</name>
    <dbReference type="NCBI Taxonomy" id="478744"/>
    <lineage>
        <taxon>Bacteria</taxon>
        <taxon>Pseudomonadati</taxon>
        <taxon>Bacteroidota</taxon>
        <taxon>Saprospiria</taxon>
        <taxon>Saprospirales</taxon>
        <taxon>Lewinellaceae</taxon>
        <taxon>Neolewinella</taxon>
    </lineage>
</organism>
<dbReference type="Pfam" id="PF19081">
    <property type="entry name" value="Ig_7"/>
    <property type="match status" value="1"/>
</dbReference>
<feature type="region of interest" description="Disordered" evidence="1">
    <location>
        <begin position="1077"/>
        <end position="1106"/>
    </location>
</feature>
<dbReference type="Pfam" id="PF18911">
    <property type="entry name" value="PKD_4"/>
    <property type="match status" value="1"/>
</dbReference>
<dbReference type="SUPFAM" id="SSF49299">
    <property type="entry name" value="PKD domain"/>
    <property type="match status" value="2"/>
</dbReference>
<accession>A0A1H9CGT1</accession>
<gene>
    <name evidence="4" type="ORF">SAMN05444359_104192</name>
</gene>
<dbReference type="CDD" id="cd00146">
    <property type="entry name" value="PKD"/>
    <property type="match status" value="2"/>
</dbReference>
<dbReference type="Pfam" id="PF13585">
    <property type="entry name" value="CHU_C"/>
    <property type="match status" value="1"/>
</dbReference>
<reference evidence="5" key="1">
    <citation type="submission" date="2016-10" db="EMBL/GenBank/DDBJ databases">
        <authorList>
            <person name="Varghese N."/>
            <person name="Submissions S."/>
        </authorList>
    </citation>
    <scope>NUCLEOTIDE SEQUENCE [LARGE SCALE GENOMIC DNA]</scope>
    <source>
        <strain evidence="5">DSM 24740</strain>
    </source>
</reference>
<dbReference type="InterPro" id="IPR044023">
    <property type="entry name" value="Ig_7"/>
</dbReference>
<evidence type="ECO:0000256" key="1">
    <source>
        <dbReference type="SAM" id="MobiDB-lite"/>
    </source>
</evidence>
<evidence type="ECO:0000313" key="5">
    <source>
        <dbReference type="Proteomes" id="UP000199021"/>
    </source>
</evidence>
<dbReference type="STRING" id="478744.SAMN05444359_104192"/>
<name>A0A1H9CGT1_9BACT</name>
<keyword evidence="2" id="KW-0732">Signal</keyword>
<dbReference type="Proteomes" id="UP000199021">
    <property type="component" value="Unassembled WGS sequence"/>
</dbReference>
<dbReference type="SMART" id="SM00089">
    <property type="entry name" value="PKD"/>
    <property type="match status" value="3"/>
</dbReference>